<sequence length="520" mass="56870">MSSKPQEASDVAAIPPQKPTDAPRRCFICLTDEEPSDPPGSWVDPCGCTLEAHQDCMLSWVTDCERSNKPLQCPVCKDRILLEGPWDPIVAITDAVSSKFTRVSPFMLLSSVTLGAQFSLQMYGAFAMWSFAGRQALVDYVLGHEVWANGETSRVLMTGGQRLGKALVLTNVGPALLVGQLMPWFANKVFLSTASLYGVYHVMHDDNFLNWPPSPQLAMAVFPYVRSVYLNLWREFVFPYEVNLNRQIMGLPPIEPRRDQAPANDRQPEQRGEGGVVGFLNGLIEALEGDEADEDGEADALGPGGPGNADGQGAGIVIELVVEEADREDDDEWDQRLAEENERPQQEPPNDDNPVILPAGEGEEDLPVPIQIQAPQDPVPEAAVAPAPVDVPEPEAGDQAIQQNQHEVPQAPPARRPGLGTILSGVSNAIVSALILPGVSYAMGELLRMALPKHLTSMSPLSRGSLMRPGLLQQQWGRSLIGGCLYVVIKDVLRLYTKYRKVAAIGNRRVKNVDRARRRK</sequence>
<organism evidence="12 13">
    <name type="scientific">Fusarium longipes</name>
    <dbReference type="NCBI Taxonomy" id="694270"/>
    <lineage>
        <taxon>Eukaryota</taxon>
        <taxon>Fungi</taxon>
        <taxon>Dikarya</taxon>
        <taxon>Ascomycota</taxon>
        <taxon>Pezizomycotina</taxon>
        <taxon>Sordariomycetes</taxon>
        <taxon>Hypocreomycetidae</taxon>
        <taxon>Hypocreales</taxon>
        <taxon>Nectriaceae</taxon>
        <taxon>Fusarium</taxon>
    </lineage>
</organism>
<evidence type="ECO:0000256" key="5">
    <source>
        <dbReference type="ARBA" id="ARBA00022833"/>
    </source>
</evidence>
<dbReference type="Gene3D" id="3.30.40.10">
    <property type="entry name" value="Zinc/RING finger domain, C3HC4 (zinc finger)"/>
    <property type="match status" value="1"/>
</dbReference>
<comment type="subcellular location">
    <subcellularLocation>
        <location evidence="1">Membrane</location>
        <topology evidence="1">Multi-pass membrane protein</topology>
    </subcellularLocation>
</comment>
<keyword evidence="6" id="KW-1133">Transmembrane helix</keyword>
<keyword evidence="2" id="KW-0812">Transmembrane</keyword>
<evidence type="ECO:0000256" key="6">
    <source>
        <dbReference type="ARBA" id="ARBA00022989"/>
    </source>
</evidence>
<evidence type="ECO:0000259" key="11">
    <source>
        <dbReference type="PROSITE" id="PS51292"/>
    </source>
</evidence>
<dbReference type="PANTHER" id="PTHR46283">
    <property type="entry name" value="E3 UBIQUITIN-PROTEIN LIGASE MARCH5"/>
    <property type="match status" value="1"/>
</dbReference>
<feature type="region of interest" description="Disordered" evidence="9">
    <location>
        <begin position="253"/>
        <end position="275"/>
    </location>
</feature>
<feature type="compositionally biased region" description="Low complexity" evidence="9">
    <location>
        <begin position="380"/>
        <end position="390"/>
    </location>
</feature>
<dbReference type="STRING" id="694270.A0A395SX82"/>
<feature type="region of interest" description="Disordered" evidence="9">
    <location>
        <begin position="339"/>
        <end position="362"/>
    </location>
</feature>
<dbReference type="InterPro" id="IPR011016">
    <property type="entry name" value="Znf_RING-CH"/>
</dbReference>
<dbReference type="PROSITE" id="PS51292">
    <property type="entry name" value="ZF_RING_CH"/>
    <property type="match status" value="1"/>
</dbReference>
<protein>
    <submittedName>
        <fullName evidence="12">Ring finger</fullName>
    </submittedName>
</protein>
<feature type="domain" description="RING-type" evidence="10">
    <location>
        <begin position="26"/>
        <end position="77"/>
    </location>
</feature>
<keyword evidence="4 8" id="KW-0863">Zinc-finger</keyword>
<evidence type="ECO:0000256" key="4">
    <source>
        <dbReference type="ARBA" id="ARBA00022771"/>
    </source>
</evidence>
<dbReference type="OrthoDB" id="5817083at2759"/>
<evidence type="ECO:0000313" key="13">
    <source>
        <dbReference type="Proteomes" id="UP000266234"/>
    </source>
</evidence>
<dbReference type="PROSITE" id="PS50089">
    <property type="entry name" value="ZF_RING_2"/>
    <property type="match status" value="1"/>
</dbReference>
<dbReference type="Proteomes" id="UP000266234">
    <property type="component" value="Unassembled WGS sequence"/>
</dbReference>
<evidence type="ECO:0000313" key="12">
    <source>
        <dbReference type="EMBL" id="RGP77084.1"/>
    </source>
</evidence>
<evidence type="ECO:0000256" key="3">
    <source>
        <dbReference type="ARBA" id="ARBA00022723"/>
    </source>
</evidence>
<dbReference type="SMART" id="SM00744">
    <property type="entry name" value="RINGv"/>
    <property type="match status" value="1"/>
</dbReference>
<dbReference type="AlphaFoldDB" id="A0A395SX82"/>
<name>A0A395SX82_9HYPO</name>
<feature type="region of interest" description="Disordered" evidence="9">
    <location>
        <begin position="291"/>
        <end position="312"/>
    </location>
</feature>
<keyword evidence="5" id="KW-0862">Zinc</keyword>
<dbReference type="InterPro" id="IPR013083">
    <property type="entry name" value="Znf_RING/FYVE/PHD"/>
</dbReference>
<reference evidence="12 13" key="1">
    <citation type="journal article" date="2018" name="PLoS Pathog.">
        <title>Evolution of structural diversity of trichothecenes, a family of toxins produced by plant pathogenic and entomopathogenic fungi.</title>
        <authorList>
            <person name="Proctor R.H."/>
            <person name="McCormick S.P."/>
            <person name="Kim H.S."/>
            <person name="Cardoza R.E."/>
            <person name="Stanley A.M."/>
            <person name="Lindo L."/>
            <person name="Kelly A."/>
            <person name="Brown D.W."/>
            <person name="Lee T."/>
            <person name="Vaughan M.M."/>
            <person name="Alexander N.J."/>
            <person name="Busman M."/>
            <person name="Gutierrez S."/>
        </authorList>
    </citation>
    <scope>NUCLEOTIDE SEQUENCE [LARGE SCALE GENOMIC DNA]</scope>
    <source>
        <strain evidence="12 13">NRRL 20695</strain>
    </source>
</reference>
<dbReference type="SUPFAM" id="SSF57850">
    <property type="entry name" value="RING/U-box"/>
    <property type="match status" value="1"/>
</dbReference>
<evidence type="ECO:0000256" key="1">
    <source>
        <dbReference type="ARBA" id="ARBA00004141"/>
    </source>
</evidence>
<evidence type="ECO:0000256" key="8">
    <source>
        <dbReference type="PROSITE-ProRule" id="PRU00175"/>
    </source>
</evidence>
<evidence type="ECO:0000259" key="10">
    <source>
        <dbReference type="PROSITE" id="PS50089"/>
    </source>
</evidence>
<feature type="region of interest" description="Disordered" evidence="9">
    <location>
        <begin position="380"/>
        <end position="416"/>
    </location>
</feature>
<dbReference type="EMBL" id="PXOG01000101">
    <property type="protein sequence ID" value="RGP77084.1"/>
    <property type="molecule type" value="Genomic_DNA"/>
</dbReference>
<dbReference type="GO" id="GO:0008270">
    <property type="term" value="F:zinc ion binding"/>
    <property type="evidence" value="ECO:0007669"/>
    <property type="project" value="UniProtKB-KW"/>
</dbReference>
<evidence type="ECO:0000256" key="9">
    <source>
        <dbReference type="SAM" id="MobiDB-lite"/>
    </source>
</evidence>
<comment type="caution">
    <text evidence="12">The sequence shown here is derived from an EMBL/GenBank/DDBJ whole genome shotgun (WGS) entry which is preliminary data.</text>
</comment>
<keyword evidence="7" id="KW-0472">Membrane</keyword>
<dbReference type="InterPro" id="IPR001841">
    <property type="entry name" value="Znf_RING"/>
</dbReference>
<accession>A0A395SX82</accession>
<feature type="compositionally biased region" description="Basic and acidic residues" evidence="9">
    <location>
        <begin position="255"/>
        <end position="272"/>
    </location>
</feature>
<feature type="domain" description="RING-CH-type" evidence="11">
    <location>
        <begin position="18"/>
        <end position="83"/>
    </location>
</feature>
<evidence type="ECO:0000256" key="2">
    <source>
        <dbReference type="ARBA" id="ARBA00022692"/>
    </source>
</evidence>
<feature type="region of interest" description="Disordered" evidence="9">
    <location>
        <begin position="1"/>
        <end position="22"/>
    </location>
</feature>
<keyword evidence="3" id="KW-0479">Metal-binding</keyword>
<proteinExistence type="predicted"/>
<feature type="compositionally biased region" description="Gly residues" evidence="9">
    <location>
        <begin position="302"/>
        <end position="312"/>
    </location>
</feature>
<gene>
    <name evidence="12" type="ORF">FLONG3_4823</name>
</gene>
<keyword evidence="13" id="KW-1185">Reference proteome</keyword>
<dbReference type="GO" id="GO:0016020">
    <property type="term" value="C:membrane"/>
    <property type="evidence" value="ECO:0007669"/>
    <property type="project" value="UniProtKB-SubCell"/>
</dbReference>
<evidence type="ECO:0000256" key="7">
    <source>
        <dbReference type="ARBA" id="ARBA00023136"/>
    </source>
</evidence>